<evidence type="ECO:0000313" key="3">
    <source>
        <dbReference type="Proteomes" id="UP001501444"/>
    </source>
</evidence>
<sequence>MTSTATGTGIARLLAAYRSGALRPTDVVEQVLAAPSPDGVWISRAGPDELRRRAAELQGKEHLPLYGVPFAVKDNIDVAGTVTTAACPASGYPAARSAPVVERLLEAGAILAGKTNLDQFATGPTGTRSPFGVPRSVLGGGLIAGGSSSGPAVAVAAGLVAFALGTDTAGSGRVVSTVDGDDVQGFLCEAGALDITAGGGWRAHQHTDEEGR</sequence>
<name>A0ABP5VB99_9ACTN</name>
<dbReference type="EMBL" id="BAAARV010000145">
    <property type="protein sequence ID" value="GAA2396614.1"/>
    <property type="molecule type" value="Genomic_DNA"/>
</dbReference>
<reference evidence="3" key="1">
    <citation type="journal article" date="2019" name="Int. J. Syst. Evol. Microbiol.">
        <title>The Global Catalogue of Microorganisms (GCM) 10K type strain sequencing project: providing services to taxonomists for standard genome sequencing and annotation.</title>
        <authorList>
            <consortium name="The Broad Institute Genomics Platform"/>
            <consortium name="The Broad Institute Genome Sequencing Center for Infectious Disease"/>
            <person name="Wu L."/>
            <person name="Ma J."/>
        </authorList>
    </citation>
    <scope>NUCLEOTIDE SEQUENCE [LARGE SCALE GENOMIC DNA]</scope>
    <source>
        <strain evidence="3">JCM 3272</strain>
    </source>
</reference>
<dbReference type="PANTHER" id="PTHR11895:SF169">
    <property type="entry name" value="GLUTAMYL-TRNA(GLN) AMIDOTRANSFERASE"/>
    <property type="match status" value="1"/>
</dbReference>
<organism evidence="2 3">
    <name type="scientific">Dactylosporangium salmoneum</name>
    <dbReference type="NCBI Taxonomy" id="53361"/>
    <lineage>
        <taxon>Bacteria</taxon>
        <taxon>Bacillati</taxon>
        <taxon>Actinomycetota</taxon>
        <taxon>Actinomycetes</taxon>
        <taxon>Micromonosporales</taxon>
        <taxon>Micromonosporaceae</taxon>
        <taxon>Dactylosporangium</taxon>
    </lineage>
</organism>
<comment type="caution">
    <text evidence="2">The sequence shown here is derived from an EMBL/GenBank/DDBJ whole genome shotgun (WGS) entry which is preliminary data.</text>
</comment>
<gene>
    <name evidence="2" type="ORF">GCM10010170_112640</name>
</gene>
<dbReference type="Pfam" id="PF01425">
    <property type="entry name" value="Amidase"/>
    <property type="match status" value="1"/>
</dbReference>
<evidence type="ECO:0000259" key="1">
    <source>
        <dbReference type="Pfam" id="PF01425"/>
    </source>
</evidence>
<dbReference type="InterPro" id="IPR036928">
    <property type="entry name" value="AS_sf"/>
</dbReference>
<accession>A0ABP5VB99</accession>
<dbReference type="PANTHER" id="PTHR11895">
    <property type="entry name" value="TRANSAMIDASE"/>
    <property type="match status" value="1"/>
</dbReference>
<dbReference type="Proteomes" id="UP001501444">
    <property type="component" value="Unassembled WGS sequence"/>
</dbReference>
<evidence type="ECO:0000313" key="2">
    <source>
        <dbReference type="EMBL" id="GAA2396614.1"/>
    </source>
</evidence>
<protein>
    <recommendedName>
        <fullName evidence="1">Amidase domain-containing protein</fullName>
    </recommendedName>
</protein>
<feature type="domain" description="Amidase" evidence="1">
    <location>
        <begin position="47"/>
        <end position="174"/>
    </location>
</feature>
<dbReference type="RefSeq" id="WP_344621050.1">
    <property type="nucleotide sequence ID" value="NZ_BAAARV010000145.1"/>
</dbReference>
<dbReference type="Gene3D" id="3.90.1300.10">
    <property type="entry name" value="Amidase signature (AS) domain"/>
    <property type="match status" value="1"/>
</dbReference>
<keyword evidence="3" id="KW-1185">Reference proteome</keyword>
<proteinExistence type="predicted"/>
<dbReference type="InterPro" id="IPR000120">
    <property type="entry name" value="Amidase"/>
</dbReference>
<dbReference type="InterPro" id="IPR023631">
    <property type="entry name" value="Amidase_dom"/>
</dbReference>
<dbReference type="SUPFAM" id="SSF75304">
    <property type="entry name" value="Amidase signature (AS) enzymes"/>
    <property type="match status" value="1"/>
</dbReference>